<accession>A0A844G7G5</accession>
<dbReference type="SUPFAM" id="SSF51658">
    <property type="entry name" value="Xylose isomerase-like"/>
    <property type="match status" value="1"/>
</dbReference>
<comment type="caution">
    <text evidence="2">The sequence shown here is derived from an EMBL/GenBank/DDBJ whole genome shotgun (WGS) entry which is preliminary data.</text>
</comment>
<feature type="domain" description="Xylose isomerase-like TIM barrel" evidence="1">
    <location>
        <begin position="29"/>
        <end position="246"/>
    </location>
</feature>
<dbReference type="InterPro" id="IPR050312">
    <property type="entry name" value="IolE/XylAMocC-like"/>
</dbReference>
<evidence type="ECO:0000313" key="3">
    <source>
        <dbReference type="Proteomes" id="UP000435649"/>
    </source>
</evidence>
<protein>
    <submittedName>
        <fullName evidence="2">Sugar phosphate isomerase/epimerase</fullName>
    </submittedName>
</protein>
<dbReference type="EMBL" id="VUNS01000025">
    <property type="protein sequence ID" value="MST98894.1"/>
    <property type="molecule type" value="Genomic_DNA"/>
</dbReference>
<organism evidence="2 3">
    <name type="scientific">Victivallis lenta</name>
    <dbReference type="NCBI Taxonomy" id="2606640"/>
    <lineage>
        <taxon>Bacteria</taxon>
        <taxon>Pseudomonadati</taxon>
        <taxon>Lentisphaerota</taxon>
        <taxon>Lentisphaeria</taxon>
        <taxon>Victivallales</taxon>
        <taxon>Victivallaceae</taxon>
        <taxon>Victivallis</taxon>
    </lineage>
</organism>
<keyword evidence="3" id="KW-1185">Reference proteome</keyword>
<sequence length="291" mass="32466">MYRYAVSVNASLIRLPEWRKALSESRFHRIELSCGQYLEPQETKELVELVRNADELAGVETASVHLPFCPFEKFPYPAGEKEREAVAEYLAEFIRLTAPLAAKNYTFHTSIEPVRPEERGMLLEQTRPVIASLVRAAAAAGASLNVELLPRTCIGNCVEELQALTDGMPEAAGICFDVNHLTGDGGLKRVPEFIDRLRGRLRSFHLSDYDGVDEAHWLPGLGLLDWPSVMAAIRRVPGNPLLIFETAVLKPCSGRPREITPKQHFRNLESAAFYLENCGELDRRIATAAIP</sequence>
<keyword evidence="2" id="KW-0413">Isomerase</keyword>
<dbReference type="GO" id="GO:0016853">
    <property type="term" value="F:isomerase activity"/>
    <property type="evidence" value="ECO:0007669"/>
    <property type="project" value="UniProtKB-KW"/>
</dbReference>
<dbReference type="Gene3D" id="3.20.20.150">
    <property type="entry name" value="Divalent-metal-dependent TIM barrel enzymes"/>
    <property type="match status" value="1"/>
</dbReference>
<dbReference type="Pfam" id="PF01261">
    <property type="entry name" value="AP_endonuc_2"/>
    <property type="match status" value="1"/>
</dbReference>
<reference evidence="2 3" key="1">
    <citation type="submission" date="2019-08" db="EMBL/GenBank/DDBJ databases">
        <title>In-depth cultivation of the pig gut microbiome towards novel bacterial diversity and tailored functional studies.</title>
        <authorList>
            <person name="Wylensek D."/>
            <person name="Hitch T.C.A."/>
            <person name="Clavel T."/>
        </authorList>
    </citation>
    <scope>NUCLEOTIDE SEQUENCE [LARGE SCALE GENOMIC DNA]</scope>
    <source>
        <strain evidence="2 3">BBE-744-WT-12</strain>
    </source>
</reference>
<dbReference type="InterPro" id="IPR036237">
    <property type="entry name" value="Xyl_isomerase-like_sf"/>
</dbReference>
<dbReference type="RefSeq" id="WP_106051473.1">
    <property type="nucleotide sequence ID" value="NZ_VUNS01000025.1"/>
</dbReference>
<dbReference type="AlphaFoldDB" id="A0A844G7G5"/>
<dbReference type="PANTHER" id="PTHR12110:SF53">
    <property type="entry name" value="BLR5974 PROTEIN"/>
    <property type="match status" value="1"/>
</dbReference>
<evidence type="ECO:0000259" key="1">
    <source>
        <dbReference type="Pfam" id="PF01261"/>
    </source>
</evidence>
<evidence type="ECO:0000313" key="2">
    <source>
        <dbReference type="EMBL" id="MST98894.1"/>
    </source>
</evidence>
<proteinExistence type="predicted"/>
<name>A0A844G7G5_9BACT</name>
<dbReference type="PANTHER" id="PTHR12110">
    <property type="entry name" value="HYDROXYPYRUVATE ISOMERASE"/>
    <property type="match status" value="1"/>
</dbReference>
<dbReference type="InterPro" id="IPR013022">
    <property type="entry name" value="Xyl_isomerase-like_TIM-brl"/>
</dbReference>
<dbReference type="Proteomes" id="UP000435649">
    <property type="component" value="Unassembled WGS sequence"/>
</dbReference>
<gene>
    <name evidence="2" type="ORF">FYJ85_17810</name>
</gene>